<evidence type="ECO:0000256" key="1">
    <source>
        <dbReference type="SAM" id="Phobius"/>
    </source>
</evidence>
<feature type="transmembrane region" description="Helical" evidence="1">
    <location>
        <begin position="91"/>
        <end position="109"/>
    </location>
</feature>
<name>A0A9X3BSV8_9MYCO</name>
<dbReference type="AlphaFoldDB" id="A0A9X3BSV8"/>
<evidence type="ECO:0000313" key="2">
    <source>
        <dbReference type="EMBL" id="MCV7072746.1"/>
    </source>
</evidence>
<feature type="transmembrane region" description="Helical" evidence="1">
    <location>
        <begin position="58"/>
        <end position="79"/>
    </location>
</feature>
<reference evidence="3" key="3">
    <citation type="submission" date="2022-08" db="EMBL/GenBank/DDBJ databases">
        <title>Whole genome sequencing of non-tuberculosis mycobacteria type-strains.</title>
        <authorList>
            <person name="Igarashi Y."/>
            <person name="Osugi A."/>
            <person name="Mitarai S."/>
        </authorList>
    </citation>
    <scope>NUCLEOTIDE SEQUENCE</scope>
    <source>
        <strain evidence="3">JCM 16372</strain>
    </source>
</reference>
<dbReference type="Pfam" id="PF06197">
    <property type="entry name" value="DUF998"/>
    <property type="match status" value="1"/>
</dbReference>
<proteinExistence type="predicted"/>
<reference evidence="2" key="1">
    <citation type="submission" date="2020-07" db="EMBL/GenBank/DDBJ databases">
        <authorList>
            <person name="Pettersson B.M.F."/>
            <person name="Behra P.R.K."/>
            <person name="Ramesh M."/>
            <person name="Das S."/>
            <person name="Dasgupta S."/>
            <person name="Kirsebom L.A."/>
        </authorList>
    </citation>
    <scope>NUCLEOTIDE SEQUENCE</scope>
    <source>
        <strain evidence="2">DSM 45406</strain>
    </source>
</reference>
<sequence length="221" mass="22587">MTSTDCPPLAERITKSLLGYGVLAGPFYVIVAAAQAVLRDGYDPTRHSVSQLANGDFGWIQVVNFVATGAMTIAAAVGIGRALPTGRAARWATVLLCGYGAGLVAAAGLRADPSDGFPPGTPRGVGPMSRHGTGHLLVAGLGFACLIAAGFVVGAALRQLNAVGWAWFSRITATVFAAAFLALASGMGGRAAVIAFTVAVVWVWAWLAAISVMLYPRVGST</sequence>
<reference evidence="2" key="2">
    <citation type="journal article" date="2022" name="BMC Genomics">
        <title>Comparative genome analysis of mycobacteria focusing on tRNA and non-coding RNA.</title>
        <authorList>
            <person name="Behra P.R.K."/>
            <person name="Pettersson B.M.F."/>
            <person name="Ramesh M."/>
            <person name="Das S."/>
            <person name="Dasgupta S."/>
            <person name="Kirsebom L.A."/>
        </authorList>
    </citation>
    <scope>NUCLEOTIDE SEQUENCE</scope>
    <source>
        <strain evidence="2">DSM 45406</strain>
    </source>
</reference>
<organism evidence="2 5">
    <name type="scientific">Mycolicibacterium rufum</name>
    <dbReference type="NCBI Taxonomy" id="318424"/>
    <lineage>
        <taxon>Bacteria</taxon>
        <taxon>Bacillati</taxon>
        <taxon>Actinomycetota</taxon>
        <taxon>Actinomycetes</taxon>
        <taxon>Mycobacteriales</taxon>
        <taxon>Mycobacteriaceae</taxon>
        <taxon>Mycolicibacterium</taxon>
    </lineage>
</organism>
<evidence type="ECO:0000313" key="3">
    <source>
        <dbReference type="EMBL" id="ULP38368.1"/>
    </source>
</evidence>
<evidence type="ECO:0000313" key="4">
    <source>
        <dbReference type="Proteomes" id="UP001055159"/>
    </source>
</evidence>
<dbReference type="InterPro" id="IPR009339">
    <property type="entry name" value="DUF998"/>
</dbReference>
<feature type="transmembrane region" description="Helical" evidence="1">
    <location>
        <begin position="136"/>
        <end position="157"/>
    </location>
</feature>
<dbReference type="EMBL" id="CP092427">
    <property type="protein sequence ID" value="ULP38368.1"/>
    <property type="molecule type" value="Genomic_DNA"/>
</dbReference>
<accession>A0A9X3BSV8</accession>
<dbReference type="Proteomes" id="UP001140272">
    <property type="component" value="Unassembled WGS sequence"/>
</dbReference>
<feature type="transmembrane region" description="Helical" evidence="1">
    <location>
        <begin position="191"/>
        <end position="215"/>
    </location>
</feature>
<dbReference type="Proteomes" id="UP001055159">
    <property type="component" value="Chromosome"/>
</dbReference>
<protein>
    <submittedName>
        <fullName evidence="2">DUF998 domain-containing protein</fullName>
    </submittedName>
</protein>
<gene>
    <name evidence="2" type="ORF">H7H73_22665</name>
    <name evidence="3" type="ORF">MJO55_08070</name>
</gene>
<keyword evidence="4" id="KW-1185">Reference proteome</keyword>
<dbReference type="RefSeq" id="WP_043406832.1">
    <property type="nucleotide sequence ID" value="NZ_CP092427.2"/>
</dbReference>
<feature type="transmembrane region" description="Helical" evidence="1">
    <location>
        <begin position="17"/>
        <end position="38"/>
    </location>
</feature>
<keyword evidence="1" id="KW-1133">Transmembrane helix</keyword>
<dbReference type="EMBL" id="JACKRN010000742">
    <property type="protein sequence ID" value="MCV7072746.1"/>
    <property type="molecule type" value="Genomic_DNA"/>
</dbReference>
<keyword evidence="1" id="KW-0472">Membrane</keyword>
<evidence type="ECO:0000313" key="5">
    <source>
        <dbReference type="Proteomes" id="UP001140272"/>
    </source>
</evidence>
<keyword evidence="1" id="KW-0812">Transmembrane</keyword>
<feature type="transmembrane region" description="Helical" evidence="1">
    <location>
        <begin position="164"/>
        <end position="185"/>
    </location>
</feature>